<dbReference type="Proteomes" id="UP001642360">
    <property type="component" value="Unassembled WGS sequence"/>
</dbReference>
<organism evidence="3 4">
    <name type="scientific">Ilex paraguariensis</name>
    <name type="common">yerba mate</name>
    <dbReference type="NCBI Taxonomy" id="185542"/>
    <lineage>
        <taxon>Eukaryota</taxon>
        <taxon>Viridiplantae</taxon>
        <taxon>Streptophyta</taxon>
        <taxon>Embryophyta</taxon>
        <taxon>Tracheophyta</taxon>
        <taxon>Spermatophyta</taxon>
        <taxon>Magnoliopsida</taxon>
        <taxon>eudicotyledons</taxon>
        <taxon>Gunneridae</taxon>
        <taxon>Pentapetalae</taxon>
        <taxon>asterids</taxon>
        <taxon>campanulids</taxon>
        <taxon>Aquifoliales</taxon>
        <taxon>Aquifoliaceae</taxon>
        <taxon>Ilex</taxon>
    </lineage>
</organism>
<sequence length="138" mass="15198">MFELEIPFLYGTQTALSRIIQDCEQWIKPPSVSFNSSSPTSLNTSFSLTDITPTSPPNTNLATHPAPSSGLKERCVGAHTMSLVAQLLHRSRAHLQSMLLQNNAAVVEDFYAHLVDAVPDLMPHIHRTTARLLLHIDG</sequence>
<evidence type="ECO:0000256" key="1">
    <source>
        <dbReference type="SAM" id="MobiDB-lite"/>
    </source>
</evidence>
<accession>A0ABC8V1K9</accession>
<evidence type="ECO:0000259" key="2">
    <source>
        <dbReference type="Pfam" id="PF10474"/>
    </source>
</evidence>
<proteinExistence type="predicted"/>
<evidence type="ECO:0000313" key="4">
    <source>
        <dbReference type="Proteomes" id="UP001642360"/>
    </source>
</evidence>
<protein>
    <recommendedName>
        <fullName evidence="2">Syndetin C-terminal domain-containing protein</fullName>
    </recommendedName>
</protein>
<dbReference type="PANTHER" id="PTHR13258:SF0">
    <property type="entry name" value="SYNDETIN"/>
    <property type="match status" value="1"/>
</dbReference>
<keyword evidence="4" id="KW-1185">Reference proteome</keyword>
<feature type="region of interest" description="Disordered" evidence="1">
    <location>
        <begin position="33"/>
        <end position="68"/>
    </location>
</feature>
<evidence type="ECO:0000313" key="3">
    <source>
        <dbReference type="EMBL" id="CAK9187092.1"/>
    </source>
</evidence>
<dbReference type="AlphaFoldDB" id="A0ABC8V1K9"/>
<reference evidence="3 4" key="1">
    <citation type="submission" date="2024-02" db="EMBL/GenBank/DDBJ databases">
        <authorList>
            <person name="Vignale AGUSTIN F."/>
            <person name="Sosa J E."/>
            <person name="Modenutti C."/>
        </authorList>
    </citation>
    <scope>NUCLEOTIDE SEQUENCE [LARGE SCALE GENOMIC DNA]</scope>
</reference>
<name>A0ABC8V1K9_9AQUA</name>
<dbReference type="InterPro" id="IPR019514">
    <property type="entry name" value="Syndetin_C"/>
</dbReference>
<dbReference type="PANTHER" id="PTHR13258">
    <property type="entry name" value="SYNDETIN"/>
    <property type="match status" value="1"/>
</dbReference>
<dbReference type="EMBL" id="CAUOFW020009813">
    <property type="protein sequence ID" value="CAK9187092.1"/>
    <property type="molecule type" value="Genomic_DNA"/>
</dbReference>
<comment type="caution">
    <text evidence="3">The sequence shown here is derived from an EMBL/GenBank/DDBJ whole genome shotgun (WGS) entry which is preliminary data.</text>
</comment>
<dbReference type="InterPro" id="IPR040047">
    <property type="entry name" value="VPS50"/>
</dbReference>
<gene>
    <name evidence="3" type="ORF">ILEXP_LOCUS57601</name>
</gene>
<feature type="domain" description="Syndetin C-terminal" evidence="2">
    <location>
        <begin position="70"/>
        <end position="137"/>
    </location>
</feature>
<dbReference type="Pfam" id="PF10474">
    <property type="entry name" value="Syndetin_C"/>
    <property type="match status" value="1"/>
</dbReference>
<feature type="compositionally biased region" description="Polar residues" evidence="1">
    <location>
        <begin position="49"/>
        <end position="62"/>
    </location>
</feature>
<feature type="compositionally biased region" description="Low complexity" evidence="1">
    <location>
        <begin position="33"/>
        <end position="48"/>
    </location>
</feature>